<accession>J3N0S0</accession>
<dbReference type="HOGENOM" id="CLU_2561973_0_0_1"/>
<dbReference type="AlphaFoldDB" id="J3N0S0"/>
<name>J3N0S0_ORYBR</name>
<proteinExistence type="predicted"/>
<keyword evidence="2" id="KW-1185">Reference proteome</keyword>
<sequence>MQLKVPRLVVTRSINNCAKTFEWRKLVANLIDEILLSMCPAPEHVHDMVASVHGICKQLQLHQHPRVGDISAVRLLDDRTDS</sequence>
<reference evidence="1" key="2">
    <citation type="submission" date="2013-04" db="UniProtKB">
        <authorList>
            <consortium name="EnsemblPlants"/>
        </authorList>
    </citation>
    <scope>IDENTIFICATION</scope>
</reference>
<dbReference type="Gramene" id="OB10G11180.1">
    <property type="protein sequence ID" value="OB10G11180.1"/>
    <property type="gene ID" value="OB10G11180"/>
</dbReference>
<organism evidence="1">
    <name type="scientific">Oryza brachyantha</name>
    <name type="common">malo sina</name>
    <dbReference type="NCBI Taxonomy" id="4533"/>
    <lineage>
        <taxon>Eukaryota</taxon>
        <taxon>Viridiplantae</taxon>
        <taxon>Streptophyta</taxon>
        <taxon>Embryophyta</taxon>
        <taxon>Tracheophyta</taxon>
        <taxon>Spermatophyta</taxon>
        <taxon>Magnoliopsida</taxon>
        <taxon>Liliopsida</taxon>
        <taxon>Poales</taxon>
        <taxon>Poaceae</taxon>
        <taxon>BOP clade</taxon>
        <taxon>Oryzoideae</taxon>
        <taxon>Oryzeae</taxon>
        <taxon>Oryzinae</taxon>
        <taxon>Oryza</taxon>
    </lineage>
</organism>
<evidence type="ECO:0000313" key="1">
    <source>
        <dbReference type="EnsemblPlants" id="OB10G11180.1"/>
    </source>
</evidence>
<reference evidence="1" key="1">
    <citation type="journal article" date="2013" name="Nat. Commun.">
        <title>Whole-genome sequencing of Oryza brachyantha reveals mechanisms underlying Oryza genome evolution.</title>
        <authorList>
            <person name="Chen J."/>
            <person name="Huang Q."/>
            <person name="Gao D."/>
            <person name="Wang J."/>
            <person name="Lang Y."/>
            <person name="Liu T."/>
            <person name="Li B."/>
            <person name="Bai Z."/>
            <person name="Luis Goicoechea J."/>
            <person name="Liang C."/>
            <person name="Chen C."/>
            <person name="Zhang W."/>
            <person name="Sun S."/>
            <person name="Liao Y."/>
            <person name="Zhang X."/>
            <person name="Yang L."/>
            <person name="Song C."/>
            <person name="Wang M."/>
            <person name="Shi J."/>
            <person name="Liu G."/>
            <person name="Liu J."/>
            <person name="Zhou H."/>
            <person name="Zhou W."/>
            <person name="Yu Q."/>
            <person name="An N."/>
            <person name="Chen Y."/>
            <person name="Cai Q."/>
            <person name="Wang B."/>
            <person name="Liu B."/>
            <person name="Min J."/>
            <person name="Huang Y."/>
            <person name="Wu H."/>
            <person name="Li Z."/>
            <person name="Zhang Y."/>
            <person name="Yin Y."/>
            <person name="Song W."/>
            <person name="Jiang J."/>
            <person name="Jackson S.A."/>
            <person name="Wing R.A."/>
            <person name="Wang J."/>
            <person name="Chen M."/>
        </authorList>
    </citation>
    <scope>NUCLEOTIDE SEQUENCE [LARGE SCALE GENOMIC DNA]</scope>
    <source>
        <strain evidence="1">cv. IRGC 101232</strain>
    </source>
</reference>
<evidence type="ECO:0000313" key="2">
    <source>
        <dbReference type="Proteomes" id="UP000006038"/>
    </source>
</evidence>
<dbReference type="Proteomes" id="UP000006038">
    <property type="component" value="Chromosome 10"/>
</dbReference>
<dbReference type="EnsemblPlants" id="OB10G11180.1">
    <property type="protein sequence ID" value="OB10G11180.1"/>
    <property type="gene ID" value="OB10G11180"/>
</dbReference>
<protein>
    <submittedName>
        <fullName evidence="1">Uncharacterized protein</fullName>
    </submittedName>
</protein>